<reference evidence="1 2" key="1">
    <citation type="submission" date="2015-09" db="EMBL/GenBank/DDBJ databases">
        <title>Genome announcement of multiple Pseudomonas syringae strains.</title>
        <authorList>
            <person name="Thakur S."/>
            <person name="Wang P.W."/>
            <person name="Gong Y."/>
            <person name="Weir B.S."/>
            <person name="Guttman D.S."/>
        </authorList>
    </citation>
    <scope>NUCLEOTIDE SEQUENCE [LARGE SCALE GENOMIC DNA]</scope>
    <source>
        <strain evidence="1 2">ICMP4455</strain>
    </source>
</reference>
<dbReference type="Proteomes" id="UP000050490">
    <property type="component" value="Unassembled WGS sequence"/>
</dbReference>
<evidence type="ECO:0000313" key="1">
    <source>
        <dbReference type="EMBL" id="KPX31372.1"/>
    </source>
</evidence>
<sequence length="91" mass="10137">MLGAQLVLLILALGIPLLLTETEMPSHSYVRLRQALHARLPVKIRTDLGQGDHALRAEQCPFGFGGEHRQHRVVRVHEHLFPSKSRAATGD</sequence>
<name>A0A0P9QJ96_PSEA0</name>
<accession>A0A0P9QJ96</accession>
<gene>
    <name evidence="1" type="ORF">ALO70_200126</name>
</gene>
<protein>
    <submittedName>
        <fullName evidence="1">Transcriptional regulator</fullName>
    </submittedName>
</protein>
<comment type="caution">
    <text evidence="1">The sequence shown here is derived from an EMBL/GenBank/DDBJ whole genome shotgun (WGS) entry which is preliminary data.</text>
</comment>
<organism evidence="1 2">
    <name type="scientific">Pseudomonas amygdali pv. eriobotryae</name>
    <dbReference type="NCBI Taxonomy" id="129137"/>
    <lineage>
        <taxon>Bacteria</taxon>
        <taxon>Pseudomonadati</taxon>
        <taxon>Pseudomonadota</taxon>
        <taxon>Gammaproteobacteria</taxon>
        <taxon>Pseudomonadales</taxon>
        <taxon>Pseudomonadaceae</taxon>
        <taxon>Pseudomonas</taxon>
        <taxon>Pseudomonas amygdali</taxon>
    </lineage>
</organism>
<proteinExistence type="predicted"/>
<dbReference type="EMBL" id="LJQI01000164">
    <property type="protein sequence ID" value="KPX31372.1"/>
    <property type="molecule type" value="Genomic_DNA"/>
</dbReference>
<evidence type="ECO:0000313" key="2">
    <source>
        <dbReference type="Proteomes" id="UP000050490"/>
    </source>
</evidence>
<dbReference type="AlphaFoldDB" id="A0A0P9QJ96"/>